<evidence type="ECO:0000256" key="7">
    <source>
        <dbReference type="ARBA" id="ARBA00023136"/>
    </source>
</evidence>
<dbReference type="InterPro" id="IPR050396">
    <property type="entry name" value="Glycosyltr_51/Transpeptidase"/>
</dbReference>
<organism evidence="13 14">
    <name type="scientific">Candidatus Uhrbacteria bacterium CG10_big_fil_rev_8_21_14_0_10_48_16</name>
    <dbReference type="NCBI Taxonomy" id="1975038"/>
    <lineage>
        <taxon>Bacteria</taxon>
        <taxon>Candidatus Uhriibacteriota</taxon>
    </lineage>
</organism>
<dbReference type="PANTHER" id="PTHR32282">
    <property type="entry name" value="BINDING PROTEIN TRANSPEPTIDASE, PUTATIVE-RELATED"/>
    <property type="match status" value="1"/>
</dbReference>
<accession>A0A2M8LG53</accession>
<dbReference type="GO" id="GO:0030288">
    <property type="term" value="C:outer membrane-bounded periplasmic space"/>
    <property type="evidence" value="ECO:0007669"/>
    <property type="project" value="TreeGrafter"/>
</dbReference>
<evidence type="ECO:0000256" key="5">
    <source>
        <dbReference type="ARBA" id="ARBA00022960"/>
    </source>
</evidence>
<proteinExistence type="predicted"/>
<dbReference type="Pfam" id="PF00912">
    <property type="entry name" value="Transgly"/>
    <property type="match status" value="1"/>
</dbReference>
<comment type="caution">
    <text evidence="13">The sequence shown here is derived from an EMBL/GenBank/DDBJ whole genome shotgun (WGS) entry which is preliminary data.</text>
</comment>
<keyword evidence="5" id="KW-0133">Cell shape</keyword>
<gene>
    <name evidence="13" type="ORF">COV05_04545</name>
</gene>
<dbReference type="GO" id="GO:0008360">
    <property type="term" value="P:regulation of cell shape"/>
    <property type="evidence" value="ECO:0007669"/>
    <property type="project" value="UniProtKB-KW"/>
</dbReference>
<dbReference type="GO" id="GO:0071555">
    <property type="term" value="P:cell wall organization"/>
    <property type="evidence" value="ECO:0007669"/>
    <property type="project" value="UniProtKB-KW"/>
</dbReference>
<evidence type="ECO:0000313" key="14">
    <source>
        <dbReference type="Proteomes" id="UP000231436"/>
    </source>
</evidence>
<keyword evidence="11" id="KW-1133">Transmembrane helix</keyword>
<dbReference type="GO" id="GO:0008955">
    <property type="term" value="F:peptidoglycan glycosyltransferase activity"/>
    <property type="evidence" value="ECO:0007669"/>
    <property type="project" value="UniProtKB-EC"/>
</dbReference>
<feature type="domain" description="Glycosyl transferase family 51" evidence="12">
    <location>
        <begin position="117"/>
        <end position="254"/>
    </location>
</feature>
<evidence type="ECO:0000256" key="2">
    <source>
        <dbReference type="ARBA" id="ARBA00022475"/>
    </source>
</evidence>
<evidence type="ECO:0000256" key="8">
    <source>
        <dbReference type="ARBA" id="ARBA00023316"/>
    </source>
</evidence>
<keyword evidence="8" id="KW-0961">Cell wall biogenesis/degradation</keyword>
<dbReference type="EC" id="2.4.99.28" evidence="9"/>
<keyword evidence="11" id="KW-0812">Transmembrane</keyword>
<dbReference type="InterPro" id="IPR001264">
    <property type="entry name" value="Glyco_trans_51"/>
</dbReference>
<feature type="transmembrane region" description="Helical" evidence="11">
    <location>
        <begin position="37"/>
        <end position="59"/>
    </location>
</feature>
<evidence type="ECO:0000259" key="12">
    <source>
        <dbReference type="Pfam" id="PF00912"/>
    </source>
</evidence>
<feature type="non-terminal residue" evidence="13">
    <location>
        <position position="255"/>
    </location>
</feature>
<evidence type="ECO:0000256" key="11">
    <source>
        <dbReference type="SAM" id="Phobius"/>
    </source>
</evidence>
<evidence type="ECO:0000256" key="4">
    <source>
        <dbReference type="ARBA" id="ARBA00022679"/>
    </source>
</evidence>
<dbReference type="Gene3D" id="1.10.3810.10">
    <property type="entry name" value="Biosynthetic peptidoglycan transglycosylase-like"/>
    <property type="match status" value="1"/>
</dbReference>
<keyword evidence="4" id="KW-0808">Transferase</keyword>
<evidence type="ECO:0000256" key="9">
    <source>
        <dbReference type="ARBA" id="ARBA00044770"/>
    </source>
</evidence>
<dbReference type="GO" id="GO:0005886">
    <property type="term" value="C:plasma membrane"/>
    <property type="evidence" value="ECO:0007669"/>
    <property type="project" value="UniProtKB-SubCell"/>
</dbReference>
<dbReference type="InterPro" id="IPR023346">
    <property type="entry name" value="Lysozyme-like_dom_sf"/>
</dbReference>
<evidence type="ECO:0000256" key="6">
    <source>
        <dbReference type="ARBA" id="ARBA00022984"/>
    </source>
</evidence>
<dbReference type="GO" id="GO:0009252">
    <property type="term" value="P:peptidoglycan biosynthetic process"/>
    <property type="evidence" value="ECO:0007669"/>
    <property type="project" value="UniProtKB-KW"/>
</dbReference>
<comment type="catalytic activity">
    <reaction evidence="10">
        <text>[GlcNAc-(1-&gt;4)-Mur2Ac(oyl-L-Ala-gamma-D-Glu-L-Lys-D-Ala-D-Ala)](n)-di-trans,octa-cis-undecaprenyl diphosphate + beta-D-GlcNAc-(1-&gt;4)-Mur2Ac(oyl-L-Ala-gamma-D-Glu-L-Lys-D-Ala-D-Ala)-di-trans,octa-cis-undecaprenyl diphosphate = [GlcNAc-(1-&gt;4)-Mur2Ac(oyl-L-Ala-gamma-D-Glu-L-Lys-D-Ala-D-Ala)](n+1)-di-trans,octa-cis-undecaprenyl diphosphate + di-trans,octa-cis-undecaprenyl diphosphate + H(+)</text>
        <dbReference type="Rhea" id="RHEA:23708"/>
        <dbReference type="Rhea" id="RHEA-COMP:9602"/>
        <dbReference type="Rhea" id="RHEA-COMP:9603"/>
        <dbReference type="ChEBI" id="CHEBI:15378"/>
        <dbReference type="ChEBI" id="CHEBI:58405"/>
        <dbReference type="ChEBI" id="CHEBI:60033"/>
        <dbReference type="ChEBI" id="CHEBI:78435"/>
        <dbReference type="EC" id="2.4.99.28"/>
    </reaction>
</comment>
<dbReference type="PANTHER" id="PTHR32282:SF11">
    <property type="entry name" value="PENICILLIN-BINDING PROTEIN 1B"/>
    <property type="match status" value="1"/>
</dbReference>
<evidence type="ECO:0000256" key="3">
    <source>
        <dbReference type="ARBA" id="ARBA00022676"/>
    </source>
</evidence>
<dbReference type="Proteomes" id="UP000231436">
    <property type="component" value="Unassembled WGS sequence"/>
</dbReference>
<dbReference type="SUPFAM" id="SSF53955">
    <property type="entry name" value="Lysozyme-like"/>
    <property type="match status" value="1"/>
</dbReference>
<keyword evidence="2" id="KW-1003">Cell membrane</keyword>
<comment type="subcellular location">
    <subcellularLocation>
        <location evidence="1">Cell membrane</location>
    </subcellularLocation>
</comment>
<name>A0A2M8LG53_9BACT</name>
<reference evidence="14" key="1">
    <citation type="submission" date="2017-09" db="EMBL/GenBank/DDBJ databases">
        <title>Depth-based differentiation of microbial function through sediment-hosted aquifers and enrichment of novel symbionts in the deep terrestrial subsurface.</title>
        <authorList>
            <person name="Probst A.J."/>
            <person name="Ladd B."/>
            <person name="Jarett J.K."/>
            <person name="Geller-Mcgrath D.E."/>
            <person name="Sieber C.M.K."/>
            <person name="Emerson J.B."/>
            <person name="Anantharaman K."/>
            <person name="Thomas B.C."/>
            <person name="Malmstrom R."/>
            <person name="Stieglmeier M."/>
            <person name="Klingl A."/>
            <person name="Woyke T."/>
            <person name="Ryan C.M."/>
            <person name="Banfield J.F."/>
        </authorList>
    </citation>
    <scope>NUCLEOTIDE SEQUENCE [LARGE SCALE GENOMIC DNA]</scope>
</reference>
<protein>
    <recommendedName>
        <fullName evidence="9">peptidoglycan glycosyltransferase</fullName>
        <ecNumber evidence="9">2.4.99.28</ecNumber>
    </recommendedName>
</protein>
<keyword evidence="7 11" id="KW-0472">Membrane</keyword>
<dbReference type="AlphaFoldDB" id="A0A2M8LG53"/>
<dbReference type="EMBL" id="PFEU01000020">
    <property type="protein sequence ID" value="PJE76430.1"/>
    <property type="molecule type" value="Genomic_DNA"/>
</dbReference>
<evidence type="ECO:0000256" key="10">
    <source>
        <dbReference type="ARBA" id="ARBA00049902"/>
    </source>
</evidence>
<sequence>MTNHHYNKQGWNKIQRSRHRQTFFNRLGIKNLNTKNLLLLIVAVGFAGSLALLGFMAFISRDLPNPNSLTERTISQTTKIYDRTGEHVLYEIFGDENRTLIKMQSGFCGDGSELELDASGIPLFAAQATIAAEDHSFCTHKGLDFKGLARAILQNLIGNRVGGSTLTQQLVKNAILSSEKTFTRKAKELILSIELERRYTKDELLQIYLNEIPYGSTYYGIEAATQNYFHKSVNELSIAEAATLASIPKATTYYL</sequence>
<keyword evidence="6" id="KW-0573">Peptidoglycan synthesis</keyword>
<dbReference type="InterPro" id="IPR036950">
    <property type="entry name" value="PBP_transglycosylase"/>
</dbReference>
<keyword evidence="3" id="KW-0328">Glycosyltransferase</keyword>
<evidence type="ECO:0000313" key="13">
    <source>
        <dbReference type="EMBL" id="PJE76430.1"/>
    </source>
</evidence>
<evidence type="ECO:0000256" key="1">
    <source>
        <dbReference type="ARBA" id="ARBA00004236"/>
    </source>
</evidence>